<evidence type="ECO:0000313" key="3">
    <source>
        <dbReference type="EMBL" id="RKI88846.1"/>
    </source>
</evidence>
<protein>
    <submittedName>
        <fullName evidence="2">Uncharacterized protein</fullName>
    </submittedName>
</protein>
<evidence type="ECO:0000313" key="4">
    <source>
        <dbReference type="Proteomes" id="UP000273889"/>
    </source>
</evidence>
<name>A0AB37P1I2_9BIFI</name>
<evidence type="ECO:0000256" key="1">
    <source>
        <dbReference type="SAM" id="MobiDB-lite"/>
    </source>
</evidence>
<accession>A0AB37P1I2</accession>
<dbReference type="EMBL" id="RAYV01000001">
    <property type="protein sequence ID" value="RKI88846.1"/>
    <property type="molecule type" value="Genomic_DNA"/>
</dbReference>
<proteinExistence type="predicted"/>
<sequence>MSPKLDRSHIILAWSGEIDEPVSLTAYRPIEAGRFGAANKWDFSLALQGQMPDISNMEFIPTDGEENLLPTLIVDEEVPEDLRLKPDSEISTDDSLSDDEESENNQ</sequence>
<dbReference type="Proteomes" id="UP000273889">
    <property type="component" value="Unassembled WGS sequence"/>
</dbReference>
<feature type="region of interest" description="Disordered" evidence="1">
    <location>
        <begin position="79"/>
        <end position="106"/>
    </location>
</feature>
<gene>
    <name evidence="2" type="ORF">D7V89_00070</name>
    <name evidence="3" type="ORF">D7V89_00315</name>
</gene>
<evidence type="ECO:0000313" key="2">
    <source>
        <dbReference type="EMBL" id="RKI88800.1"/>
    </source>
</evidence>
<dbReference type="EMBL" id="RAYV01000001">
    <property type="protein sequence ID" value="RKI88800.1"/>
    <property type="molecule type" value="Genomic_DNA"/>
</dbReference>
<comment type="caution">
    <text evidence="2">The sequence shown here is derived from an EMBL/GenBank/DDBJ whole genome shotgun (WGS) entry which is preliminary data.</text>
</comment>
<reference evidence="2 4" key="1">
    <citation type="submission" date="2018-09" db="EMBL/GenBank/DDBJ databases">
        <title>Murine metabolic-syndrome-specific gut microbial biobank.</title>
        <authorList>
            <person name="Liu C."/>
        </authorList>
    </citation>
    <scope>NUCLEOTIDE SEQUENCE [LARGE SCALE GENOMIC DNA]</scope>
    <source>
        <strain evidence="2 4">WYJ21-P61</strain>
    </source>
</reference>
<feature type="compositionally biased region" description="Acidic residues" evidence="1">
    <location>
        <begin position="90"/>
        <end position="106"/>
    </location>
</feature>
<dbReference type="AlphaFoldDB" id="A0AB37P1I2"/>
<organism evidence="2 4">
    <name type="scientific">Bifidobacterium pseudolongum</name>
    <dbReference type="NCBI Taxonomy" id="1694"/>
    <lineage>
        <taxon>Bacteria</taxon>
        <taxon>Bacillati</taxon>
        <taxon>Actinomycetota</taxon>
        <taxon>Actinomycetes</taxon>
        <taxon>Bifidobacteriales</taxon>
        <taxon>Bifidobacteriaceae</taxon>
        <taxon>Bifidobacterium</taxon>
    </lineage>
</organism>